<gene>
    <name evidence="10 14" type="primary">secD</name>
    <name evidence="14" type="ORF">CHT98_06310</name>
</gene>
<evidence type="ECO:0000256" key="7">
    <source>
        <dbReference type="ARBA" id="ARBA00022989"/>
    </source>
</evidence>
<dbReference type="Gene3D" id="1.20.1640.10">
    <property type="entry name" value="Multidrug efflux transporter AcrB transmembrane domain"/>
    <property type="match status" value="1"/>
</dbReference>
<evidence type="ECO:0000259" key="11">
    <source>
        <dbReference type="Pfam" id="PF02355"/>
    </source>
</evidence>
<comment type="similarity">
    <text evidence="10">Belongs to the SecD/SecF family. SecD subfamily.</text>
</comment>
<evidence type="ECO:0000256" key="10">
    <source>
        <dbReference type="HAMAP-Rule" id="MF_01463"/>
    </source>
</evidence>
<dbReference type="GO" id="GO:0005886">
    <property type="term" value="C:plasma membrane"/>
    <property type="evidence" value="ECO:0007669"/>
    <property type="project" value="UniProtKB-SubCell"/>
</dbReference>
<dbReference type="InterPro" id="IPR054384">
    <property type="entry name" value="SecDF_P1_head"/>
</dbReference>
<dbReference type="InterPro" id="IPR055344">
    <property type="entry name" value="SecD_SecF_C_bact"/>
</dbReference>
<dbReference type="HAMAP" id="MF_01463_B">
    <property type="entry name" value="SecD_B"/>
    <property type="match status" value="1"/>
</dbReference>
<geneLocation type="plasmid" evidence="14">
    <name>unnamed</name>
</geneLocation>
<protein>
    <recommendedName>
        <fullName evidence="10">Protein translocase subunit SecD</fullName>
    </recommendedName>
</protein>
<dbReference type="Pfam" id="PF21760">
    <property type="entry name" value="SecD_1st"/>
    <property type="match status" value="1"/>
</dbReference>
<dbReference type="Proteomes" id="UP000215367">
    <property type="component" value="Unassembled WGS sequence"/>
</dbReference>
<evidence type="ECO:0000313" key="14">
    <source>
        <dbReference type="EMBL" id="OYD85031.1"/>
    </source>
</evidence>
<proteinExistence type="inferred from homology"/>
<dbReference type="NCBIfam" id="TIGR00916">
    <property type="entry name" value="2A0604s01"/>
    <property type="match status" value="1"/>
</dbReference>
<comment type="caution">
    <text evidence="14">The sequence shown here is derived from an EMBL/GenBank/DDBJ whole genome shotgun (WGS) entry which is preliminary data.</text>
</comment>
<dbReference type="Gene3D" id="3.30.1360.200">
    <property type="match status" value="1"/>
</dbReference>
<feature type="domain" description="SecDF P1 head subdomain" evidence="13">
    <location>
        <begin position="243"/>
        <end position="349"/>
    </location>
</feature>
<organism evidence="14 15">
    <name type="scientific">Azospirillum brasilense</name>
    <dbReference type="NCBI Taxonomy" id="192"/>
    <lineage>
        <taxon>Bacteria</taxon>
        <taxon>Pseudomonadati</taxon>
        <taxon>Pseudomonadota</taxon>
        <taxon>Alphaproteobacteria</taxon>
        <taxon>Rhodospirillales</taxon>
        <taxon>Azospirillaceae</taxon>
        <taxon>Azospirillum</taxon>
    </lineage>
</organism>
<evidence type="ECO:0000256" key="1">
    <source>
        <dbReference type="ARBA" id="ARBA00004651"/>
    </source>
</evidence>
<dbReference type="Gene3D" id="3.30.70.3400">
    <property type="match status" value="2"/>
</dbReference>
<feature type="transmembrane region" description="Helical" evidence="10">
    <location>
        <begin position="7"/>
        <end position="28"/>
    </location>
</feature>
<dbReference type="RefSeq" id="WP_094302413.1">
    <property type="nucleotide sequence ID" value="NZ_NOWT01000004.1"/>
</dbReference>
<feature type="transmembrane region" description="Helical" evidence="10">
    <location>
        <begin position="421"/>
        <end position="441"/>
    </location>
</feature>
<evidence type="ECO:0000313" key="15">
    <source>
        <dbReference type="Proteomes" id="UP000215367"/>
    </source>
</evidence>
<evidence type="ECO:0000256" key="2">
    <source>
        <dbReference type="ARBA" id="ARBA00022448"/>
    </source>
</evidence>
<dbReference type="InterPro" id="IPR005791">
    <property type="entry name" value="SecD"/>
</dbReference>
<name>A0A235HGQ1_AZOBR</name>
<evidence type="ECO:0000259" key="13">
    <source>
        <dbReference type="Pfam" id="PF22599"/>
    </source>
</evidence>
<keyword evidence="6 10" id="KW-0653">Protein transport</keyword>
<dbReference type="GO" id="GO:0006605">
    <property type="term" value="P:protein targeting"/>
    <property type="evidence" value="ECO:0007669"/>
    <property type="project" value="UniProtKB-UniRule"/>
</dbReference>
<dbReference type="Pfam" id="PF22599">
    <property type="entry name" value="SecDF_P1_head"/>
    <property type="match status" value="1"/>
</dbReference>
<comment type="subunit">
    <text evidence="10">Forms a complex with SecF. Part of the essential Sec protein translocation apparatus which comprises SecA, SecYEG and auxiliary proteins SecDF-YajC and YidC.</text>
</comment>
<dbReference type="SUPFAM" id="SSF82866">
    <property type="entry name" value="Multidrug efflux transporter AcrB transmembrane domain"/>
    <property type="match status" value="1"/>
</dbReference>
<dbReference type="NCBIfam" id="TIGR01129">
    <property type="entry name" value="secD"/>
    <property type="match status" value="1"/>
</dbReference>
<feature type="transmembrane region" description="Helical" evidence="10">
    <location>
        <begin position="395"/>
        <end position="415"/>
    </location>
</feature>
<keyword evidence="4" id="KW-0997">Cell inner membrane</keyword>
<keyword evidence="8 10" id="KW-0811">Translocation</keyword>
<keyword evidence="14" id="KW-0614">Plasmid</keyword>
<feature type="transmembrane region" description="Helical" evidence="10">
    <location>
        <begin position="475"/>
        <end position="492"/>
    </location>
</feature>
<dbReference type="GO" id="GO:0043952">
    <property type="term" value="P:protein transport by the Sec complex"/>
    <property type="evidence" value="ECO:0007669"/>
    <property type="project" value="UniProtKB-UniRule"/>
</dbReference>
<feature type="transmembrane region" description="Helical" evidence="10">
    <location>
        <begin position="370"/>
        <end position="388"/>
    </location>
</feature>
<keyword evidence="9 10" id="KW-0472">Membrane</keyword>
<dbReference type="FunFam" id="3.30.1360.200:FF:000002">
    <property type="entry name" value="Preprotein translocase subunit SecD"/>
    <property type="match status" value="1"/>
</dbReference>
<dbReference type="InterPro" id="IPR022813">
    <property type="entry name" value="SecD/SecF_arch_bac"/>
</dbReference>
<sequence>MLYFPRWKIFLIVAICVLGTIVTLPNFLSRETLSALPSWYAHNRINLGLDLRGGSHLLLEVDMGAVIRDRVEGLVDSARTQLRNDNVGYTAINAGDRGITVQLRDPAQADTAVRALRQLANTIGGGPLGGGQPDLEVASSGSTVTATLSEIALRERATQAVEQSIEIVRRRIDETGVNEPTIARQGSDRILVQLPGVEDPDRVKRLLGTTAKMTFRLVDMNADPTAGRAPPGTDILPSAEGGRTQTAYVIRKKVEVDGANLTNATAGNNPQTGEWVVNFEFDSIGARRFADVTRTNVGRPFAIVLDNKVISAPVIREPITGGRGQISGNFTAADANDLAVLLRAGALPAPLKVIEERTVGPDLGADSIRAGLMSVAIGFVLVCVYMVAAYGLFGAFACLALFINILLTMAALSMLNATLTLPGIAGILLSLGLSVDANILINERIREEARKGRGVFGAMEAGFGRAYSTIIDSNLTTVIKMALLFIFGTGAIKGFSVTISFGILISLFTATVLVRLMMVSWVRSARPAALPV</sequence>
<evidence type="ECO:0000256" key="8">
    <source>
        <dbReference type="ARBA" id="ARBA00023010"/>
    </source>
</evidence>
<comment type="function">
    <text evidence="10">Part of the Sec protein translocase complex. Interacts with the SecYEG preprotein conducting channel. SecDF uses the proton motive force (PMF) to complete protein translocation after the ATP-dependent function of SecA.</text>
</comment>
<evidence type="ECO:0000256" key="3">
    <source>
        <dbReference type="ARBA" id="ARBA00022475"/>
    </source>
</evidence>
<keyword evidence="3 10" id="KW-1003">Cell membrane</keyword>
<evidence type="ECO:0000256" key="5">
    <source>
        <dbReference type="ARBA" id="ARBA00022692"/>
    </source>
</evidence>
<accession>A0A235HGQ1</accession>
<feature type="domain" description="Protein export membrane protein SecD/SecF C-terminal" evidence="11">
    <location>
        <begin position="352"/>
        <end position="515"/>
    </location>
</feature>
<dbReference type="GO" id="GO:0065002">
    <property type="term" value="P:intracellular protein transmembrane transport"/>
    <property type="evidence" value="ECO:0007669"/>
    <property type="project" value="UniProtKB-UniRule"/>
</dbReference>
<reference evidence="14 15" key="1">
    <citation type="submission" date="2017-07" db="EMBL/GenBank/DDBJ databases">
        <title>Whole genome sequence of Azospirillum brasilense 2A1, a potential biofertilizer strain.</title>
        <authorList>
            <person name="Fontana C.A."/>
            <person name="Toffoli L.M."/>
            <person name="Salazar S.M."/>
            <person name="Puglisi E."/>
            <person name="Pedraza R."/>
            <person name="Bassi D."/>
            <person name="Cocconcelli P.S."/>
        </authorList>
    </citation>
    <scope>NUCLEOTIDE SEQUENCE [LARGE SCALE GENOMIC DNA]</scope>
    <source>
        <strain evidence="14 15">2A1</strain>
        <plasmid evidence="14">unnamed</plasmid>
    </source>
</reference>
<feature type="domain" description="Protein translocase subunit SecDF P1" evidence="12">
    <location>
        <begin position="161"/>
        <end position="219"/>
    </location>
</feature>
<evidence type="ECO:0000256" key="9">
    <source>
        <dbReference type="ARBA" id="ARBA00023136"/>
    </source>
</evidence>
<evidence type="ECO:0000259" key="12">
    <source>
        <dbReference type="Pfam" id="PF21760"/>
    </source>
</evidence>
<keyword evidence="5 10" id="KW-0812">Transmembrane</keyword>
<dbReference type="Pfam" id="PF07549">
    <property type="entry name" value="Sec_GG"/>
    <property type="match status" value="1"/>
</dbReference>
<evidence type="ECO:0000256" key="4">
    <source>
        <dbReference type="ARBA" id="ARBA00022519"/>
    </source>
</evidence>
<dbReference type="AlphaFoldDB" id="A0A235HGQ1"/>
<dbReference type="PANTHER" id="PTHR30081">
    <property type="entry name" value="PROTEIN-EXPORT MEMBRANE PROTEIN SEC"/>
    <property type="match status" value="1"/>
</dbReference>
<dbReference type="FunFam" id="1.20.1640.10:FF:000004">
    <property type="entry name" value="Protein translocase subunit SecD"/>
    <property type="match status" value="1"/>
</dbReference>
<keyword evidence="7 10" id="KW-1133">Transmembrane helix</keyword>
<dbReference type="InterPro" id="IPR022646">
    <property type="entry name" value="SecD/SecF_CS"/>
</dbReference>
<keyword evidence="2 10" id="KW-0813">Transport</keyword>
<dbReference type="PANTHER" id="PTHR30081:SF1">
    <property type="entry name" value="PROTEIN TRANSLOCASE SUBUNIT SECD"/>
    <property type="match status" value="1"/>
</dbReference>
<dbReference type="EMBL" id="NOWT01000004">
    <property type="protein sequence ID" value="OYD85031.1"/>
    <property type="molecule type" value="Genomic_DNA"/>
</dbReference>
<dbReference type="InterPro" id="IPR048631">
    <property type="entry name" value="SecD_1st"/>
</dbReference>
<dbReference type="InterPro" id="IPR048634">
    <property type="entry name" value="SecD_SecF_C"/>
</dbReference>
<dbReference type="GO" id="GO:0015450">
    <property type="term" value="F:protein-transporting ATPase activity"/>
    <property type="evidence" value="ECO:0007669"/>
    <property type="project" value="InterPro"/>
</dbReference>
<dbReference type="Pfam" id="PF02355">
    <property type="entry name" value="SecD_SecF_C"/>
    <property type="match status" value="1"/>
</dbReference>
<evidence type="ECO:0000256" key="6">
    <source>
        <dbReference type="ARBA" id="ARBA00022927"/>
    </source>
</evidence>
<feature type="transmembrane region" description="Helical" evidence="10">
    <location>
        <begin position="498"/>
        <end position="518"/>
    </location>
</feature>
<comment type="subcellular location">
    <subcellularLocation>
        <location evidence="1 10">Cell membrane</location>
        <topology evidence="1 10">Multi-pass membrane protein</topology>
    </subcellularLocation>
</comment>